<accession>A0A7U9GI80</accession>
<dbReference type="SUPFAM" id="SSF52540">
    <property type="entry name" value="P-loop containing nucleoside triphosphate hydrolases"/>
    <property type="match status" value="1"/>
</dbReference>
<dbReference type="PANTHER" id="PTHR43776:SF5">
    <property type="entry name" value="ATPASE COMPONENT OF ABC-TYPE TRANSPORT SYSTEM"/>
    <property type="match status" value="1"/>
</dbReference>
<name>A0A7U9GI80_9GAMM</name>
<feature type="domain" description="ABC transporter" evidence="4">
    <location>
        <begin position="15"/>
        <end position="97"/>
    </location>
</feature>
<dbReference type="InterPro" id="IPR003439">
    <property type="entry name" value="ABC_transporter-like_ATP-bd"/>
</dbReference>
<evidence type="ECO:0000256" key="2">
    <source>
        <dbReference type="ARBA" id="ARBA00022741"/>
    </source>
</evidence>
<proteinExistence type="predicted"/>
<keyword evidence="1" id="KW-0813">Transport</keyword>
<dbReference type="Gene3D" id="3.40.50.300">
    <property type="entry name" value="P-loop containing nucleotide triphosphate hydrolases"/>
    <property type="match status" value="1"/>
</dbReference>
<keyword evidence="3 5" id="KW-0067">ATP-binding</keyword>
<dbReference type="InterPro" id="IPR027417">
    <property type="entry name" value="P-loop_NTPase"/>
</dbReference>
<organism evidence="5 6">
    <name type="scientific">Vreelandella boliviensis LC1</name>
    <dbReference type="NCBI Taxonomy" id="1072583"/>
    <lineage>
        <taxon>Bacteria</taxon>
        <taxon>Pseudomonadati</taxon>
        <taxon>Pseudomonadota</taxon>
        <taxon>Gammaproteobacteria</taxon>
        <taxon>Oceanospirillales</taxon>
        <taxon>Halomonadaceae</taxon>
        <taxon>Vreelandella</taxon>
    </lineage>
</organism>
<evidence type="ECO:0000259" key="4">
    <source>
        <dbReference type="Pfam" id="PF00005"/>
    </source>
</evidence>
<evidence type="ECO:0000256" key="3">
    <source>
        <dbReference type="ARBA" id="ARBA00022840"/>
    </source>
</evidence>
<keyword evidence="2" id="KW-0547">Nucleotide-binding</keyword>
<dbReference type="GO" id="GO:0005524">
    <property type="term" value="F:ATP binding"/>
    <property type="evidence" value="ECO:0007669"/>
    <property type="project" value="UniProtKB-KW"/>
</dbReference>
<dbReference type="EMBL" id="JH393257">
    <property type="protein sequence ID" value="EHJ93720.1"/>
    <property type="molecule type" value="Genomic_DNA"/>
</dbReference>
<sequence length="121" mass="14287">MVRRRLFQPRLGRQTLYQDPPAAFSPHYTLNQLLEDLLRRHQFERSEVAPHLERLGLNKHLLDRRPGEISGGELQRFAILRVLLLKPSFLFADEPTSRLDPVTQQQTLRQLIELAREKRAR</sequence>
<reference evidence="5 6" key="1">
    <citation type="submission" date="2011-10" db="EMBL/GenBank/DDBJ databases">
        <authorList>
            <person name="Quillaguamn J."/>
            <person name="Guzmn D."/>
            <person name="Balderrama-Subieta A."/>
            <person name="Cardona-Ortuo C."/>
            <person name="Guevara-Martnez M."/>
            <person name="Callisaya-Quispe N."/>
        </authorList>
    </citation>
    <scope>NUCLEOTIDE SEQUENCE [LARGE SCALE GENOMIC DNA]</scope>
    <source>
        <strain evidence="5 6">LC1</strain>
    </source>
</reference>
<dbReference type="RefSeq" id="WP_007111656.1">
    <property type="nucleotide sequence ID" value="NZ_JH393257.1"/>
</dbReference>
<dbReference type="GO" id="GO:0016887">
    <property type="term" value="F:ATP hydrolysis activity"/>
    <property type="evidence" value="ECO:0007669"/>
    <property type="project" value="InterPro"/>
</dbReference>
<dbReference type="Pfam" id="PF00005">
    <property type="entry name" value="ABC_tran"/>
    <property type="match status" value="1"/>
</dbReference>
<protein>
    <submittedName>
        <fullName evidence="5">Oligopeptide transport ATP-binding protein oppF</fullName>
    </submittedName>
</protein>
<evidence type="ECO:0000313" key="6">
    <source>
        <dbReference type="Proteomes" id="UP000005756"/>
    </source>
</evidence>
<gene>
    <name evidence="5" type="ORF">KUC_0670</name>
</gene>
<dbReference type="Proteomes" id="UP000005756">
    <property type="component" value="Unassembled WGS sequence"/>
</dbReference>
<dbReference type="AlphaFoldDB" id="A0A7U9GI80"/>
<dbReference type="InterPro" id="IPR050319">
    <property type="entry name" value="ABC_transp_ATP-bind"/>
</dbReference>
<dbReference type="PANTHER" id="PTHR43776">
    <property type="entry name" value="TRANSPORT ATP-BINDING PROTEIN"/>
    <property type="match status" value="1"/>
</dbReference>
<evidence type="ECO:0000313" key="5">
    <source>
        <dbReference type="EMBL" id="EHJ93720.1"/>
    </source>
</evidence>
<evidence type="ECO:0000256" key="1">
    <source>
        <dbReference type="ARBA" id="ARBA00022448"/>
    </source>
</evidence>